<feature type="region of interest" description="Disordered" evidence="1">
    <location>
        <begin position="1"/>
        <end position="34"/>
    </location>
</feature>
<dbReference type="CDD" id="cd11614">
    <property type="entry name" value="SAF_CpaB_FlgA_like"/>
    <property type="match status" value="1"/>
</dbReference>
<dbReference type="EMBL" id="BONK01000005">
    <property type="protein sequence ID" value="GIG21154.1"/>
    <property type="molecule type" value="Genomic_DNA"/>
</dbReference>
<feature type="transmembrane region" description="Helical" evidence="2">
    <location>
        <begin position="42"/>
        <end position="62"/>
    </location>
</feature>
<evidence type="ECO:0000313" key="4">
    <source>
        <dbReference type="EMBL" id="GIG21154.1"/>
    </source>
</evidence>
<dbReference type="InterPro" id="IPR006190">
    <property type="entry name" value="SAF_AFP_Neu5Ac"/>
</dbReference>
<gene>
    <name evidence="4" type="ORF">Cch01nite_18780</name>
</gene>
<keyword evidence="2" id="KW-1133">Transmembrane helix</keyword>
<keyword evidence="2" id="KW-0472">Membrane</keyword>
<evidence type="ECO:0000313" key="5">
    <source>
        <dbReference type="Proteomes" id="UP000632740"/>
    </source>
</evidence>
<sequence length="238" mass="24080">MTVADATGGPRTTSDRGVPGSLVSEVEATPLVPSPPKGRRRWGLFSAMVLVVCLGALGNVWLHASTSTAQPVVAARSTIERGTLIGRDQLMTVRIDKDLALRTVPGAGLDSLVGQRASLDVAAGSLITAESVTAENIPSEGHSLVGVAVSTGMLPGVELVSGDEVQVVTTQDPLTATDGAAATPVTTRAVVVSEQTGVQGSNGTQTVVTVQVPTVDAPQLAAASATGTVAIVLDSRDR</sequence>
<organism evidence="4 5">
    <name type="scientific">Cellulomonas chitinilytica</name>
    <dbReference type="NCBI Taxonomy" id="398759"/>
    <lineage>
        <taxon>Bacteria</taxon>
        <taxon>Bacillati</taxon>
        <taxon>Actinomycetota</taxon>
        <taxon>Actinomycetes</taxon>
        <taxon>Micrococcales</taxon>
        <taxon>Cellulomonadaceae</taxon>
        <taxon>Cellulomonas</taxon>
    </lineage>
</organism>
<dbReference type="Pfam" id="PF08666">
    <property type="entry name" value="SAF"/>
    <property type="match status" value="1"/>
</dbReference>
<dbReference type="SMART" id="SM00858">
    <property type="entry name" value="SAF"/>
    <property type="match status" value="1"/>
</dbReference>
<dbReference type="PROSITE" id="PS50844">
    <property type="entry name" value="AFP_LIKE"/>
    <property type="match status" value="1"/>
</dbReference>
<protein>
    <recommendedName>
        <fullName evidence="3">AFP-like domain-containing protein</fullName>
    </recommendedName>
</protein>
<feature type="domain" description="AFP-like" evidence="3">
    <location>
        <begin position="72"/>
        <end position="135"/>
    </location>
</feature>
<dbReference type="AlphaFoldDB" id="A0A919P4D1"/>
<keyword evidence="5" id="KW-1185">Reference proteome</keyword>
<accession>A0A919P4D1</accession>
<dbReference type="Proteomes" id="UP000632740">
    <property type="component" value="Unassembled WGS sequence"/>
</dbReference>
<comment type="caution">
    <text evidence="4">The sequence shown here is derived from an EMBL/GenBank/DDBJ whole genome shotgun (WGS) entry which is preliminary data.</text>
</comment>
<name>A0A919P4D1_9CELL</name>
<evidence type="ECO:0000256" key="1">
    <source>
        <dbReference type="SAM" id="MobiDB-lite"/>
    </source>
</evidence>
<evidence type="ECO:0000259" key="3">
    <source>
        <dbReference type="PROSITE" id="PS50844"/>
    </source>
</evidence>
<reference evidence="4" key="1">
    <citation type="submission" date="2021-01" db="EMBL/GenBank/DDBJ databases">
        <title>Whole genome shotgun sequence of Cellulomonas chitinilytica NBRC 110799.</title>
        <authorList>
            <person name="Komaki H."/>
            <person name="Tamura T."/>
        </authorList>
    </citation>
    <scope>NUCLEOTIDE SEQUENCE</scope>
    <source>
        <strain evidence="4">NBRC 110799</strain>
    </source>
</reference>
<dbReference type="RefSeq" id="WP_203751859.1">
    <property type="nucleotide sequence ID" value="NZ_BONK01000005.1"/>
</dbReference>
<proteinExistence type="predicted"/>
<dbReference type="InterPro" id="IPR013974">
    <property type="entry name" value="SAF"/>
</dbReference>
<keyword evidence="2" id="KW-0812">Transmembrane</keyword>
<evidence type="ECO:0000256" key="2">
    <source>
        <dbReference type="SAM" id="Phobius"/>
    </source>
</evidence>